<reference evidence="4 5" key="1">
    <citation type="journal article" date="2016" name="Virology">
        <title>The genomic content and context of auxiliary metabolic genes in marine cyanomyoviruses.</title>
        <authorList>
            <person name="Crummett L.T."/>
            <person name="Puxty R.J."/>
            <person name="Weihe C."/>
            <person name="Marston M.F."/>
            <person name="Martiny J.B."/>
        </authorList>
    </citation>
    <scope>NUCLEOTIDE SEQUENCE [LARGE SCALE GENOMIC DNA]</scope>
    <source>
        <strain evidence="1">0808SB05</strain>
        <strain evidence="2">0908SB82</strain>
        <strain evidence="3">1109NB16</strain>
    </source>
</reference>
<gene>
    <name evidence="3" type="ORF">N161109_034</name>
    <name evidence="1" type="ORF">S050808_034</name>
    <name evidence="2" type="ORF">S820908_034</name>
</gene>
<dbReference type="GeneID" id="30307618"/>
<sequence length="51" mass="5928">MNLSLQEVEALITSLEVLSGWHEQNQEQNSPGTNYSELYQKLKDYRTKLTV</sequence>
<dbReference type="KEGG" id="vg:30307618"/>
<evidence type="ECO:0000313" key="3">
    <source>
        <dbReference type="EMBL" id="AOV60637.1"/>
    </source>
</evidence>
<evidence type="ECO:0000313" key="1">
    <source>
        <dbReference type="EMBL" id="AOV60181.1"/>
    </source>
</evidence>
<evidence type="ECO:0000313" key="6">
    <source>
        <dbReference type="Proteomes" id="UP000241903"/>
    </source>
</evidence>
<protein>
    <submittedName>
        <fullName evidence="2">Uncharacterized protein</fullName>
    </submittedName>
</protein>
<dbReference type="Proteomes" id="UP000241903">
    <property type="component" value="Segment"/>
</dbReference>
<evidence type="ECO:0000313" key="2">
    <source>
        <dbReference type="EMBL" id="AOV60409.1"/>
    </source>
</evidence>
<dbReference type="EMBL" id="KU686204">
    <property type="protein sequence ID" value="AOV60181.1"/>
    <property type="molecule type" value="Genomic_DNA"/>
</dbReference>
<dbReference type="EMBL" id="KU686205">
    <property type="protein sequence ID" value="AOV60409.1"/>
    <property type="molecule type" value="Genomic_DNA"/>
</dbReference>
<organism evidence="2 6">
    <name type="scientific">Synechococcus phage S-CAM9</name>
    <dbReference type="NCBI Taxonomy" id="1883369"/>
    <lineage>
        <taxon>Viruses</taxon>
        <taxon>Duplodnaviria</taxon>
        <taxon>Heunggongvirae</taxon>
        <taxon>Uroviricota</taxon>
        <taxon>Caudoviricetes</taxon>
        <taxon>Pantevenvirales</taxon>
        <taxon>Kyanoviridae</taxon>
        <taxon>Kanaloavirus</taxon>
        <taxon>Kanaloavirus scam9</taxon>
    </lineage>
</organism>
<dbReference type="EMBL" id="KU686206">
    <property type="protein sequence ID" value="AOV60637.1"/>
    <property type="molecule type" value="Genomic_DNA"/>
</dbReference>
<accession>A0A1D8KP30</accession>
<evidence type="ECO:0000313" key="4">
    <source>
        <dbReference type="Proteomes" id="UP000202784"/>
    </source>
</evidence>
<dbReference type="RefSeq" id="YP_009322469.1">
    <property type="nucleotide sequence ID" value="NC_031922.1"/>
</dbReference>
<dbReference type="Proteomes" id="UP000240393">
    <property type="component" value="Segment"/>
</dbReference>
<keyword evidence="4" id="KW-1185">Reference proteome</keyword>
<name>A0A1D8KP30_9CAUD</name>
<dbReference type="OrthoDB" id="39537at10239"/>
<evidence type="ECO:0000313" key="5">
    <source>
        <dbReference type="Proteomes" id="UP000240393"/>
    </source>
</evidence>
<proteinExistence type="predicted"/>
<dbReference type="Proteomes" id="UP000202784">
    <property type="component" value="Segment"/>
</dbReference>